<organism evidence="1 2">
    <name type="scientific">Labrys monachus</name>
    <dbReference type="NCBI Taxonomy" id="217067"/>
    <lineage>
        <taxon>Bacteria</taxon>
        <taxon>Pseudomonadati</taxon>
        <taxon>Pseudomonadota</taxon>
        <taxon>Alphaproteobacteria</taxon>
        <taxon>Hyphomicrobiales</taxon>
        <taxon>Xanthobacteraceae</taxon>
        <taxon>Labrys</taxon>
    </lineage>
</organism>
<reference evidence="1 2" key="1">
    <citation type="submission" date="2023-07" db="EMBL/GenBank/DDBJ databases">
        <title>Genomic Encyclopedia of Type Strains, Phase IV (KMG-IV): sequencing the most valuable type-strain genomes for metagenomic binning, comparative biology and taxonomic classification.</title>
        <authorList>
            <person name="Goeker M."/>
        </authorList>
    </citation>
    <scope>NUCLEOTIDE SEQUENCE [LARGE SCALE GENOMIC DNA]</scope>
    <source>
        <strain evidence="1 2">DSM 5896</strain>
    </source>
</reference>
<evidence type="ECO:0000313" key="2">
    <source>
        <dbReference type="Proteomes" id="UP001237448"/>
    </source>
</evidence>
<comment type="caution">
    <text evidence="1">The sequence shown here is derived from an EMBL/GenBank/DDBJ whole genome shotgun (WGS) entry which is preliminary data.</text>
</comment>
<sequence>MTTSSLLTVLASRVAAFRRQRRRAATVRPQLGYRELMDIGIYRGHIDRVASAENEAI</sequence>
<dbReference type="EMBL" id="JAUSVK010000001">
    <property type="protein sequence ID" value="MDQ0391765.1"/>
    <property type="molecule type" value="Genomic_DNA"/>
</dbReference>
<evidence type="ECO:0000313" key="1">
    <source>
        <dbReference type="EMBL" id="MDQ0391765.1"/>
    </source>
</evidence>
<protein>
    <submittedName>
        <fullName evidence="1">Uncharacterized protein YjiS (DUF1127 family)</fullName>
    </submittedName>
</protein>
<name>A0ABU0FAX8_9HYPH</name>
<accession>A0ABU0FAX8</accession>
<proteinExistence type="predicted"/>
<keyword evidence="2" id="KW-1185">Reference proteome</keyword>
<dbReference type="Proteomes" id="UP001237448">
    <property type="component" value="Unassembled WGS sequence"/>
</dbReference>
<dbReference type="RefSeq" id="WP_307424616.1">
    <property type="nucleotide sequence ID" value="NZ_JAUSVK010000001.1"/>
</dbReference>
<gene>
    <name evidence="1" type="ORF">J3R73_001557</name>
</gene>